<protein>
    <submittedName>
        <fullName evidence="2">DUF4925 domain-containing protein</fullName>
    </submittedName>
</protein>
<dbReference type="RefSeq" id="WP_217325544.1">
    <property type="nucleotide sequence ID" value="NZ_JAHOFV010000021.1"/>
</dbReference>
<feature type="signal peptide" evidence="1">
    <location>
        <begin position="1"/>
        <end position="24"/>
    </location>
</feature>
<reference evidence="2" key="1">
    <citation type="submission" date="2021-06" db="EMBL/GenBank/DDBJ databases">
        <title>Collection of gut derived symbiotic bacterial strains cultured from healthy donors.</title>
        <authorList>
            <person name="Lin H."/>
            <person name="Littmann E."/>
            <person name="Pamer E.G."/>
        </authorList>
    </citation>
    <scope>NUCLEOTIDE SEQUENCE</scope>
    <source>
        <strain evidence="2">MSK.19.85</strain>
    </source>
</reference>
<evidence type="ECO:0000313" key="2">
    <source>
        <dbReference type="EMBL" id="MBV3487066.1"/>
    </source>
</evidence>
<name>A0AAP2IHF0_PHOVU</name>
<dbReference type="PROSITE" id="PS51257">
    <property type="entry name" value="PROKAR_LIPOPROTEIN"/>
    <property type="match status" value="1"/>
</dbReference>
<keyword evidence="1" id="KW-0732">Signal</keyword>
<evidence type="ECO:0000256" key="1">
    <source>
        <dbReference type="SAM" id="SignalP"/>
    </source>
</evidence>
<evidence type="ECO:0000313" key="3">
    <source>
        <dbReference type="Proteomes" id="UP000758576"/>
    </source>
</evidence>
<proteinExistence type="predicted"/>
<comment type="caution">
    <text evidence="2">The sequence shown here is derived from an EMBL/GenBank/DDBJ whole genome shotgun (WGS) entry which is preliminary data.</text>
</comment>
<feature type="chain" id="PRO_5042973091" evidence="1">
    <location>
        <begin position="25"/>
        <end position="402"/>
    </location>
</feature>
<sequence>MKKNLFYYLFAVICSVTLFTSCSDDDDEKMVNPVPQTTFTGENGLQLTYNGAPMPGKKVTFTPDATNAQKATLRLEGEFDLNGILGKAKSAAAREDVSMPTAPGVLPGSPVVTLPVDLTINGDQCSFAGTSETDYCTFSYKGEVSAGAMELALSEVKLKNAKLAGMTWKLKPYNQEVEEQDPVRLVWESEKGIPLFGSFEMPVESVLKIALRRMPLIAVGAENKVSATDMLGTVLKDVTFMEDGNIVATYKDAANGGTEWTKSPVNLAQYVVENDNQIKVFLNPAAIIAAVNNAGRAIDVQTVIQQAIQILYPMLVNGVPVAFEQTEDALSVYLNTELLLPLLKTLVVPLLSDEEVVAMLVELMKKDPDFGEMAGLAEPMLKAFPEIIESTTKVEIGLNFVK</sequence>
<accession>A0AAP2IHF0</accession>
<dbReference type="AlphaFoldDB" id="A0AAP2IHF0"/>
<organism evidence="2 3">
    <name type="scientific">Phocaeicola vulgatus</name>
    <name type="common">Bacteroides vulgatus</name>
    <dbReference type="NCBI Taxonomy" id="821"/>
    <lineage>
        <taxon>Bacteria</taxon>
        <taxon>Pseudomonadati</taxon>
        <taxon>Bacteroidota</taxon>
        <taxon>Bacteroidia</taxon>
        <taxon>Bacteroidales</taxon>
        <taxon>Bacteroidaceae</taxon>
        <taxon>Phocaeicola</taxon>
    </lineage>
</organism>
<dbReference type="Proteomes" id="UP000758576">
    <property type="component" value="Unassembled WGS sequence"/>
</dbReference>
<gene>
    <name evidence="2" type="ORF">KSX14_00130</name>
</gene>
<dbReference type="EMBL" id="JAHOGA010000001">
    <property type="protein sequence ID" value="MBV3487066.1"/>
    <property type="molecule type" value="Genomic_DNA"/>
</dbReference>